<dbReference type="RefSeq" id="WP_255892672.1">
    <property type="nucleotide sequence ID" value="NZ_JAFMZM010000007.1"/>
</dbReference>
<dbReference type="Proteomes" id="UP001596524">
    <property type="component" value="Unassembled WGS sequence"/>
</dbReference>
<feature type="region of interest" description="Disordered" evidence="1">
    <location>
        <begin position="432"/>
        <end position="451"/>
    </location>
</feature>
<evidence type="ECO:0000313" key="5">
    <source>
        <dbReference type="Proteomes" id="UP001596524"/>
    </source>
</evidence>
<sequence length="451" mass="48300">MRLEVDSGGYTSAASSLESANSIAASAYTTLTGKLGGFGGMGGDDKSSEDFVANYDSGAAAVVTAMSDLVTAFGTLAILADASGANHADADAGSVHGRRANGGGAGHDAVDPVSVSDYTPPSALGSDGEDTPEFWDIMLDYLEGWAWPSADTSRLNDAASAWDAAASSLERLSSYCEVATTQLGLQRSPEIPAARKSVGEVKQAAADIASGCRELATSCRDYANQVESTKETVKGLMKDLAIEVGITIAAAGVASFFTAGLAAGGGAAIVAARAVNYARRIITALQAIRAVRAVFTLVRTVEKLTDVTRILRKFRSARAMRRRPTGKLPEKGKPNSYGYDKFGDRLPYANSRPSYGRGQVDEVWENAKDANGDVWVLDKDGNRVKIEWQPGQPQRDVWDMGHLPEQEYRKLRDEYLSGKISKEEFLRRYRDPDNYEVAHPGRNRSHVDEAP</sequence>
<feature type="region of interest" description="Disordered" evidence="1">
    <location>
        <begin position="89"/>
        <end position="130"/>
    </location>
</feature>
<gene>
    <name evidence="4" type="ORF">ACFQO6_02860</name>
</gene>
<evidence type="ECO:0000313" key="4">
    <source>
        <dbReference type="EMBL" id="MFC7359196.1"/>
    </source>
</evidence>
<feature type="domain" description="Toxin YqcG C-terminal" evidence="2">
    <location>
        <begin position="390"/>
        <end position="447"/>
    </location>
</feature>
<reference evidence="5" key="1">
    <citation type="journal article" date="2019" name="Int. J. Syst. Evol. Microbiol.">
        <title>The Global Catalogue of Microorganisms (GCM) 10K type strain sequencing project: providing services to taxonomists for standard genome sequencing and annotation.</title>
        <authorList>
            <consortium name="The Broad Institute Genomics Platform"/>
            <consortium name="The Broad Institute Genome Sequencing Center for Infectious Disease"/>
            <person name="Wu L."/>
            <person name="Ma J."/>
        </authorList>
    </citation>
    <scope>NUCLEOTIDE SEQUENCE [LARGE SCALE GENOMIC DNA]</scope>
    <source>
        <strain evidence="5">FCH27</strain>
    </source>
</reference>
<dbReference type="EMBL" id="JBHTCH010000002">
    <property type="protein sequence ID" value="MFC7359196.1"/>
    <property type="molecule type" value="Genomic_DNA"/>
</dbReference>
<proteinExistence type="predicted"/>
<organism evidence="4 5">
    <name type="scientific">Nocardioides astragali</name>
    <dbReference type="NCBI Taxonomy" id="1776736"/>
    <lineage>
        <taxon>Bacteria</taxon>
        <taxon>Bacillati</taxon>
        <taxon>Actinomycetota</taxon>
        <taxon>Actinomycetes</taxon>
        <taxon>Propionibacteriales</taxon>
        <taxon>Nocardioidaceae</taxon>
        <taxon>Nocardioides</taxon>
    </lineage>
</organism>
<dbReference type="InterPro" id="IPR026835">
    <property type="entry name" value="YqcG_C"/>
</dbReference>
<protein>
    <submittedName>
        <fullName evidence="4">HNH/ENDO VII family nuclease</fullName>
    </submittedName>
</protein>
<feature type="domain" description="Outer membrane channel protein CpnT-like N-terminal" evidence="3">
    <location>
        <begin position="129"/>
        <end position="273"/>
    </location>
</feature>
<evidence type="ECO:0000259" key="2">
    <source>
        <dbReference type="Pfam" id="PF14410"/>
    </source>
</evidence>
<dbReference type="Pfam" id="PF25547">
    <property type="entry name" value="WXG100_2"/>
    <property type="match status" value="1"/>
</dbReference>
<dbReference type="InterPro" id="IPR057746">
    <property type="entry name" value="CpnT-like_N"/>
</dbReference>
<comment type="caution">
    <text evidence="4">The sequence shown here is derived from an EMBL/GenBank/DDBJ whole genome shotgun (WGS) entry which is preliminary data.</text>
</comment>
<accession>A0ABW2N2R2</accession>
<keyword evidence="5" id="KW-1185">Reference proteome</keyword>
<name>A0ABW2N2R2_9ACTN</name>
<evidence type="ECO:0000256" key="1">
    <source>
        <dbReference type="SAM" id="MobiDB-lite"/>
    </source>
</evidence>
<evidence type="ECO:0000259" key="3">
    <source>
        <dbReference type="Pfam" id="PF25547"/>
    </source>
</evidence>
<dbReference type="Pfam" id="PF14410">
    <property type="entry name" value="GH-E"/>
    <property type="match status" value="1"/>
</dbReference>